<sequence>MKHYCHDKLFLRNFTAWISFKGATNFASNMDAILYRKILSDYLLSFGTSNYDLDFKLHQDNDQKHRSLLCATFLNFNNIVCVIKVVIERNEDWSHF</sequence>
<dbReference type="Gene3D" id="3.30.420.10">
    <property type="entry name" value="Ribonuclease H-like superfamily/Ribonuclease H"/>
    <property type="match status" value="1"/>
</dbReference>
<keyword evidence="2" id="KW-1185">Reference proteome</keyword>
<protein>
    <submittedName>
        <fullName evidence="1">Uncharacterized protein</fullName>
    </submittedName>
</protein>
<dbReference type="OrthoDB" id="10006939at2759"/>
<dbReference type="EMBL" id="REGN01007904">
    <property type="protein sequence ID" value="RNA04955.1"/>
    <property type="molecule type" value="Genomic_DNA"/>
</dbReference>
<accession>A0A3M7Q1Q4</accession>
<organism evidence="1 2">
    <name type="scientific">Brachionus plicatilis</name>
    <name type="common">Marine rotifer</name>
    <name type="synonym">Brachionus muelleri</name>
    <dbReference type="NCBI Taxonomy" id="10195"/>
    <lineage>
        <taxon>Eukaryota</taxon>
        <taxon>Metazoa</taxon>
        <taxon>Spiralia</taxon>
        <taxon>Gnathifera</taxon>
        <taxon>Rotifera</taxon>
        <taxon>Eurotatoria</taxon>
        <taxon>Monogononta</taxon>
        <taxon>Pseudotrocha</taxon>
        <taxon>Ploima</taxon>
        <taxon>Brachionidae</taxon>
        <taxon>Brachionus</taxon>
    </lineage>
</organism>
<dbReference type="GO" id="GO:0003676">
    <property type="term" value="F:nucleic acid binding"/>
    <property type="evidence" value="ECO:0007669"/>
    <property type="project" value="InterPro"/>
</dbReference>
<comment type="caution">
    <text evidence="1">The sequence shown here is derived from an EMBL/GenBank/DDBJ whole genome shotgun (WGS) entry which is preliminary data.</text>
</comment>
<evidence type="ECO:0000313" key="1">
    <source>
        <dbReference type="EMBL" id="RNA04955.1"/>
    </source>
</evidence>
<proteinExistence type="predicted"/>
<dbReference type="AlphaFoldDB" id="A0A3M7Q1Q4"/>
<dbReference type="InterPro" id="IPR036397">
    <property type="entry name" value="RNaseH_sf"/>
</dbReference>
<dbReference type="Proteomes" id="UP000276133">
    <property type="component" value="Unassembled WGS sequence"/>
</dbReference>
<evidence type="ECO:0000313" key="2">
    <source>
        <dbReference type="Proteomes" id="UP000276133"/>
    </source>
</evidence>
<reference evidence="1 2" key="1">
    <citation type="journal article" date="2018" name="Sci. Rep.">
        <title>Genomic signatures of local adaptation to the degree of environmental predictability in rotifers.</title>
        <authorList>
            <person name="Franch-Gras L."/>
            <person name="Hahn C."/>
            <person name="Garcia-Roger E.M."/>
            <person name="Carmona M.J."/>
            <person name="Serra M."/>
            <person name="Gomez A."/>
        </authorList>
    </citation>
    <scope>NUCLEOTIDE SEQUENCE [LARGE SCALE GENOMIC DNA]</scope>
    <source>
        <strain evidence="1">HYR1</strain>
    </source>
</reference>
<gene>
    <name evidence="1" type="ORF">BpHYR1_013424</name>
</gene>
<name>A0A3M7Q1Q4_BRAPC</name>